<name>A0A2M4B4K3_9DIPT</name>
<accession>A0A2M4B4K3</accession>
<dbReference type="EMBL" id="GGFK01014589">
    <property type="protein sequence ID" value="MBW47910.1"/>
    <property type="molecule type" value="Transcribed_RNA"/>
</dbReference>
<protein>
    <submittedName>
        <fullName evidence="2">Putative secreted protein</fullName>
    </submittedName>
</protein>
<feature type="region of interest" description="Disordered" evidence="1">
    <location>
        <begin position="49"/>
        <end position="88"/>
    </location>
</feature>
<evidence type="ECO:0000313" key="2">
    <source>
        <dbReference type="EMBL" id="MBW47910.1"/>
    </source>
</evidence>
<evidence type="ECO:0000256" key="1">
    <source>
        <dbReference type="SAM" id="MobiDB-lite"/>
    </source>
</evidence>
<organism evidence="2">
    <name type="scientific">Anopheles triannulatus</name>
    <dbReference type="NCBI Taxonomy" id="58253"/>
    <lineage>
        <taxon>Eukaryota</taxon>
        <taxon>Metazoa</taxon>
        <taxon>Ecdysozoa</taxon>
        <taxon>Arthropoda</taxon>
        <taxon>Hexapoda</taxon>
        <taxon>Insecta</taxon>
        <taxon>Pterygota</taxon>
        <taxon>Neoptera</taxon>
        <taxon>Endopterygota</taxon>
        <taxon>Diptera</taxon>
        <taxon>Nematocera</taxon>
        <taxon>Culicoidea</taxon>
        <taxon>Culicidae</taxon>
        <taxon>Anophelinae</taxon>
        <taxon>Anopheles</taxon>
    </lineage>
</organism>
<sequence length="88" mass="9501">MRWSTYAVIAVTMTAGSSKAIRAGVGTKCYRTSRRAKTIKMPSCSRGMLVGSTGKVATRRSVTSRSSIRSPISSSKRSMRPVSSERPT</sequence>
<feature type="compositionally biased region" description="Low complexity" evidence="1">
    <location>
        <begin position="59"/>
        <end position="88"/>
    </location>
</feature>
<proteinExistence type="predicted"/>
<reference evidence="2" key="1">
    <citation type="submission" date="2018-01" db="EMBL/GenBank/DDBJ databases">
        <title>An insight into the sialome of Amazonian anophelines.</title>
        <authorList>
            <person name="Ribeiro J.M."/>
            <person name="Scarpassa V."/>
            <person name="Calvo E."/>
        </authorList>
    </citation>
    <scope>NUCLEOTIDE SEQUENCE</scope>
    <source>
        <tissue evidence="2">Salivary glands</tissue>
    </source>
</reference>
<dbReference type="AlphaFoldDB" id="A0A2M4B4K3"/>